<dbReference type="PANTHER" id="PTHR30203">
    <property type="entry name" value="OUTER MEMBRANE CATION EFFLUX PROTEIN"/>
    <property type="match status" value="1"/>
</dbReference>
<dbReference type="Gene3D" id="1.20.1600.10">
    <property type="entry name" value="Outer membrane efflux proteins (OEP)"/>
    <property type="match status" value="1"/>
</dbReference>
<reference evidence="2 3" key="1">
    <citation type="submission" date="2017-11" db="EMBL/GenBank/DDBJ databases">
        <title>Complete genome of Rhizobium leguminosarum Norway, an ineffective micro-symbiont.</title>
        <authorList>
            <person name="Hoffrichter A."/>
            <person name="Liang J."/>
            <person name="Brachmann A."/>
            <person name="Marin M."/>
        </authorList>
    </citation>
    <scope>NUCLEOTIDE SEQUENCE [LARGE SCALE GENOMIC DNA]</scope>
    <source>
        <strain evidence="2 3">Norway</strain>
    </source>
</reference>
<dbReference type="Proteomes" id="UP000238523">
    <property type="component" value="Chromosome"/>
</dbReference>
<evidence type="ECO:0000256" key="1">
    <source>
        <dbReference type="ARBA" id="ARBA00007613"/>
    </source>
</evidence>
<accession>A0A2K9Z718</accession>
<dbReference type="EMBL" id="CP025012">
    <property type="protein sequence ID" value="AUW44023.1"/>
    <property type="molecule type" value="Genomic_DNA"/>
</dbReference>
<evidence type="ECO:0000313" key="2">
    <source>
        <dbReference type="EMBL" id="AUW44023.1"/>
    </source>
</evidence>
<dbReference type="PROSITE" id="PS51257">
    <property type="entry name" value="PROKAR_LIPOPROTEIN"/>
    <property type="match status" value="1"/>
</dbReference>
<evidence type="ECO:0000313" key="3">
    <source>
        <dbReference type="Proteomes" id="UP000238523"/>
    </source>
</evidence>
<comment type="similarity">
    <text evidence="1">Belongs to the outer membrane factor (OMF) (TC 1.B.17) family.</text>
</comment>
<dbReference type="AlphaFoldDB" id="A0A2K9Z718"/>
<dbReference type="SUPFAM" id="SSF56954">
    <property type="entry name" value="Outer membrane efflux proteins (OEP)"/>
    <property type="match status" value="1"/>
</dbReference>
<name>A0A2K9Z718_RHILE</name>
<dbReference type="InterPro" id="IPR003423">
    <property type="entry name" value="OMP_efflux"/>
</dbReference>
<protein>
    <submittedName>
        <fullName evidence="2">Uncharacterized protein</fullName>
    </submittedName>
</protein>
<sequence>MNDYKLPFLATVVLLSLASCVSGPDHLVVQAYLPIFDGGRLRANVETTRSDTKVLYLAWKQTVLTAIEDVENALSSDHRDTQTVQALRAPVKTTQETLALSIGSYKDGQSSLLDVLDAQRSVATSQANLAQTVQQMAKDNVALNMAIGSGYNFDGPRSGQLLMNTDPHAVAAMDKRWIISDNPPCGRVS</sequence>
<dbReference type="Pfam" id="PF02321">
    <property type="entry name" value="OEP"/>
    <property type="match status" value="1"/>
</dbReference>
<proteinExistence type="inferred from homology"/>
<dbReference type="InterPro" id="IPR010131">
    <property type="entry name" value="MdtP/NodT-like"/>
</dbReference>
<dbReference type="GO" id="GO:0015562">
    <property type="term" value="F:efflux transmembrane transporter activity"/>
    <property type="evidence" value="ECO:0007669"/>
    <property type="project" value="InterPro"/>
</dbReference>
<dbReference type="PANTHER" id="PTHR30203:SF30">
    <property type="entry name" value="OUTER MEMBRANE PROTEIN-RELATED"/>
    <property type="match status" value="1"/>
</dbReference>
<gene>
    <name evidence="2" type="ORF">CUJ84_Chr003692</name>
</gene>
<organism evidence="2 3">
    <name type="scientific">Rhizobium leguminosarum</name>
    <dbReference type="NCBI Taxonomy" id="384"/>
    <lineage>
        <taxon>Bacteria</taxon>
        <taxon>Pseudomonadati</taxon>
        <taxon>Pseudomonadota</taxon>
        <taxon>Alphaproteobacteria</taxon>
        <taxon>Hyphomicrobiales</taxon>
        <taxon>Rhizobiaceae</taxon>
        <taxon>Rhizobium/Agrobacterium group</taxon>
        <taxon>Rhizobium</taxon>
    </lineage>
</organism>